<dbReference type="InterPro" id="IPR023214">
    <property type="entry name" value="HAD_sf"/>
</dbReference>
<dbReference type="RefSeq" id="WP_211852707.1">
    <property type="nucleotide sequence ID" value="NZ_JAAGBB010000012.1"/>
</dbReference>
<evidence type="ECO:0000256" key="3">
    <source>
        <dbReference type="ARBA" id="ARBA00022723"/>
    </source>
</evidence>
<evidence type="ECO:0000256" key="1">
    <source>
        <dbReference type="ARBA" id="ARBA00001946"/>
    </source>
</evidence>
<dbReference type="SFLD" id="SFLDG01129">
    <property type="entry name" value="C1.5:_HAD__Beta-PGM__Phosphata"/>
    <property type="match status" value="1"/>
</dbReference>
<dbReference type="InterPro" id="IPR051600">
    <property type="entry name" value="Beta-PGM-like"/>
</dbReference>
<dbReference type="InterPro" id="IPR006439">
    <property type="entry name" value="HAD-SF_hydro_IA"/>
</dbReference>
<name>A0ABS5EXK9_9PROT</name>
<keyword evidence="3" id="KW-0479">Metal-binding</keyword>
<dbReference type="InterPro" id="IPR036412">
    <property type="entry name" value="HAD-like_sf"/>
</dbReference>
<protein>
    <submittedName>
        <fullName evidence="5">HAD family phosphatase</fullName>
    </submittedName>
</protein>
<dbReference type="EMBL" id="JAAGBB010000012">
    <property type="protein sequence ID" value="MBR0665042.1"/>
    <property type="molecule type" value="Genomic_DNA"/>
</dbReference>
<dbReference type="Proteomes" id="UP001196870">
    <property type="component" value="Unassembled WGS sequence"/>
</dbReference>
<comment type="similarity">
    <text evidence="2">Belongs to the HAD-like hydrolase superfamily. CbbY/CbbZ/Gph/YieH family.</text>
</comment>
<dbReference type="Gene3D" id="1.10.150.240">
    <property type="entry name" value="Putative phosphatase, domain 2"/>
    <property type="match status" value="1"/>
</dbReference>
<dbReference type="SFLD" id="SFLDS00003">
    <property type="entry name" value="Haloacid_Dehalogenase"/>
    <property type="match status" value="1"/>
</dbReference>
<organism evidence="5 6">
    <name type="scientific">Plastoroseomonas hellenica</name>
    <dbReference type="NCBI Taxonomy" id="2687306"/>
    <lineage>
        <taxon>Bacteria</taxon>
        <taxon>Pseudomonadati</taxon>
        <taxon>Pseudomonadota</taxon>
        <taxon>Alphaproteobacteria</taxon>
        <taxon>Acetobacterales</taxon>
        <taxon>Acetobacteraceae</taxon>
        <taxon>Plastoroseomonas</taxon>
    </lineage>
</organism>
<dbReference type="PANTHER" id="PTHR46193:SF10">
    <property type="entry name" value="6-PHOSPHOGLUCONATE PHOSPHATASE"/>
    <property type="match status" value="1"/>
</dbReference>
<sequence length="216" mass="22084">MMRPAAVLFDCDGVLADSEAVVNAIVAEDLTARGWPMTAAEAQAAFLGMALPDMIPRIEARVGPLPFGWGAGLSRLIAAAMMERTFAIPGAIAAVQAVAAAGVPVACASNSARMELAAKLRGLGLAEVFGHRVFSFEDVARAKPWPDIYRAAAASCSADPHDCVVVEDSVPGVRAGHAAGCRVLGFAHETPAALLAAHGAEPFTAMADLPGLLGIG</sequence>
<dbReference type="InterPro" id="IPR023198">
    <property type="entry name" value="PGP-like_dom2"/>
</dbReference>
<reference evidence="6" key="1">
    <citation type="journal article" date="2021" name="Syst. Appl. Microbiol.">
        <title>Roseomonas hellenica sp. nov., isolated from roots of wild-growing Alkanna tinctoria.</title>
        <authorList>
            <person name="Rat A."/>
            <person name="Naranjo H.D."/>
            <person name="Lebbe L."/>
            <person name="Cnockaert M."/>
            <person name="Krigas N."/>
            <person name="Grigoriadou K."/>
            <person name="Maloupa E."/>
            <person name="Willems A."/>
        </authorList>
    </citation>
    <scope>NUCLEOTIDE SEQUENCE [LARGE SCALE GENOMIC DNA]</scope>
    <source>
        <strain evidence="6">LMG 31523</strain>
    </source>
</reference>
<evidence type="ECO:0000256" key="4">
    <source>
        <dbReference type="ARBA" id="ARBA00022842"/>
    </source>
</evidence>
<gene>
    <name evidence="5" type="ORF">GXW71_11825</name>
</gene>
<dbReference type="Pfam" id="PF00702">
    <property type="entry name" value="Hydrolase"/>
    <property type="match status" value="1"/>
</dbReference>
<evidence type="ECO:0000313" key="5">
    <source>
        <dbReference type="EMBL" id="MBR0665042.1"/>
    </source>
</evidence>
<dbReference type="Gene3D" id="3.40.50.1000">
    <property type="entry name" value="HAD superfamily/HAD-like"/>
    <property type="match status" value="1"/>
</dbReference>
<evidence type="ECO:0000313" key="6">
    <source>
        <dbReference type="Proteomes" id="UP001196870"/>
    </source>
</evidence>
<dbReference type="NCBIfam" id="TIGR01509">
    <property type="entry name" value="HAD-SF-IA-v3"/>
    <property type="match status" value="1"/>
</dbReference>
<comment type="cofactor">
    <cofactor evidence="1">
        <name>Mg(2+)</name>
        <dbReference type="ChEBI" id="CHEBI:18420"/>
    </cofactor>
</comment>
<evidence type="ECO:0000256" key="2">
    <source>
        <dbReference type="ARBA" id="ARBA00006171"/>
    </source>
</evidence>
<accession>A0ABS5EXK9</accession>
<proteinExistence type="inferred from homology"/>
<keyword evidence="4" id="KW-0460">Magnesium</keyword>
<comment type="caution">
    <text evidence="5">The sequence shown here is derived from an EMBL/GenBank/DDBJ whole genome shotgun (WGS) entry which is preliminary data.</text>
</comment>
<keyword evidence="6" id="KW-1185">Reference proteome</keyword>
<dbReference type="PANTHER" id="PTHR46193">
    <property type="entry name" value="6-PHOSPHOGLUCONATE PHOSPHATASE"/>
    <property type="match status" value="1"/>
</dbReference>
<dbReference type="SUPFAM" id="SSF56784">
    <property type="entry name" value="HAD-like"/>
    <property type="match status" value="1"/>
</dbReference>